<evidence type="ECO:0000259" key="9">
    <source>
        <dbReference type="Pfam" id="PF00441"/>
    </source>
</evidence>
<dbReference type="InterPro" id="IPR009100">
    <property type="entry name" value="AcylCoA_DH/oxidase_NM_dom_sf"/>
</dbReference>
<evidence type="ECO:0000256" key="1">
    <source>
        <dbReference type="ARBA" id="ARBA00001974"/>
    </source>
</evidence>
<evidence type="ECO:0000313" key="12">
    <source>
        <dbReference type="EMBL" id="KAF4658992.1"/>
    </source>
</evidence>
<feature type="domain" description="Acyl-CoA dehydrogenase/oxidase C-terminal" evidence="9">
    <location>
        <begin position="482"/>
        <end position="634"/>
    </location>
</feature>
<keyword evidence="4 6" id="KW-0274">FAD</keyword>
<dbReference type="Pfam" id="PF02770">
    <property type="entry name" value="Acyl-CoA_dh_M"/>
    <property type="match status" value="1"/>
</dbReference>
<dbReference type="GO" id="GO:0033539">
    <property type="term" value="P:fatty acid beta-oxidation using acyl-CoA dehydrogenase"/>
    <property type="evidence" value="ECO:0007669"/>
    <property type="project" value="TreeGrafter"/>
</dbReference>
<evidence type="ECO:0000256" key="3">
    <source>
        <dbReference type="ARBA" id="ARBA00022630"/>
    </source>
</evidence>
<keyword evidence="8" id="KW-0732">Signal</keyword>
<dbReference type="InterPro" id="IPR046373">
    <property type="entry name" value="Acyl-CoA_Oxase/DH_mid-dom_sf"/>
</dbReference>
<protein>
    <submittedName>
        <fullName evidence="12">Isobutyryl-CoA dehydrogenase, mitochondrial</fullName>
    </submittedName>
</protein>
<dbReference type="AlphaFoldDB" id="A0A7J6LI90"/>
<evidence type="ECO:0000256" key="6">
    <source>
        <dbReference type="RuleBase" id="RU362125"/>
    </source>
</evidence>
<dbReference type="GO" id="GO:0050660">
    <property type="term" value="F:flavin adenine dinucleotide binding"/>
    <property type="evidence" value="ECO:0007669"/>
    <property type="project" value="InterPro"/>
</dbReference>
<dbReference type="InterPro" id="IPR036250">
    <property type="entry name" value="AcylCo_DH-like_C"/>
</dbReference>
<dbReference type="Proteomes" id="UP000572268">
    <property type="component" value="Unassembled WGS sequence"/>
</dbReference>
<dbReference type="PANTHER" id="PTHR48083:SF28">
    <property type="entry name" value="ACYL-COA DEHYDROGENASE FAMILY PROTEIN (AFU_ORTHOLOGUE AFUA_6G10880)-RELATED"/>
    <property type="match status" value="1"/>
</dbReference>
<evidence type="ECO:0000256" key="2">
    <source>
        <dbReference type="ARBA" id="ARBA00009347"/>
    </source>
</evidence>
<dbReference type="InterPro" id="IPR037069">
    <property type="entry name" value="AcylCoA_DH/ox_N_sf"/>
</dbReference>
<feature type="domain" description="Acyl-CoA dehydrogenase/oxidase N-terminal" evidence="11">
    <location>
        <begin position="258"/>
        <end position="373"/>
    </location>
</feature>
<dbReference type="Pfam" id="PF02771">
    <property type="entry name" value="Acyl-CoA_dh_N"/>
    <property type="match status" value="1"/>
</dbReference>
<dbReference type="Gene3D" id="1.20.140.10">
    <property type="entry name" value="Butyryl-CoA Dehydrogenase, subunit A, domain 3"/>
    <property type="match status" value="1"/>
</dbReference>
<dbReference type="GO" id="GO:0003995">
    <property type="term" value="F:acyl-CoA dehydrogenase activity"/>
    <property type="evidence" value="ECO:0007669"/>
    <property type="project" value="TreeGrafter"/>
</dbReference>
<dbReference type="Gene3D" id="1.10.540.10">
    <property type="entry name" value="Acyl-CoA dehydrogenase/oxidase, N-terminal domain"/>
    <property type="match status" value="1"/>
</dbReference>
<dbReference type="InterPro" id="IPR009075">
    <property type="entry name" value="AcylCo_DH/oxidase_C"/>
</dbReference>
<feature type="domain" description="Acyl-CoA oxidase/dehydrogenase middle" evidence="10">
    <location>
        <begin position="377"/>
        <end position="470"/>
    </location>
</feature>
<evidence type="ECO:0000256" key="5">
    <source>
        <dbReference type="ARBA" id="ARBA00023002"/>
    </source>
</evidence>
<comment type="cofactor">
    <cofactor evidence="1 6">
        <name>FAD</name>
        <dbReference type="ChEBI" id="CHEBI:57692"/>
    </cofactor>
</comment>
<feature type="signal peptide" evidence="8">
    <location>
        <begin position="1"/>
        <end position="19"/>
    </location>
</feature>
<feature type="chain" id="PRO_5029595323" evidence="8">
    <location>
        <begin position="20"/>
        <end position="642"/>
    </location>
</feature>
<reference evidence="12 13" key="1">
    <citation type="submission" date="2020-04" db="EMBL/GenBank/DDBJ databases">
        <title>Perkinsus olseni comparative genomics.</title>
        <authorList>
            <person name="Bogema D.R."/>
        </authorList>
    </citation>
    <scope>NUCLEOTIDE SEQUENCE [LARGE SCALE GENOMIC DNA]</scope>
    <source>
        <strain evidence="12">ATCC PRA-31</strain>
    </source>
</reference>
<evidence type="ECO:0000259" key="11">
    <source>
        <dbReference type="Pfam" id="PF02771"/>
    </source>
</evidence>
<sequence length="642" mass="70734">MPFLSRNTMMLLPVGVALAGILLTFAGCSGCCCFCKHDVPAEGPVQPRQSGHWRLRNLREFLRDHTPFRKKKPKNEVKVLNLEPLRDTTEEPTTTGSPVNRLPHAVTESPLPDDDEKELPQTTASDEAPTTGTATSSTSTPTTTEPADSGKGPGGSGSILGEEDLKDVSNSLARNRDGSSTLPGEPFLHVDPITGPPEDDVEAQPTTTAVELIHCVQCAHAFLCVHRIGSMTRFDSFGDQTKFCEPAWYQGAFTPYYTASHAEFRKRVRDFMAKEVEPYAEGWLQKGEYPLSVHKKMYDVGLQQAVLRVPPELGGASADEYDIFHEIIFFDEVARHECYPRMISIDSMALPPLVKYGPAHLREKLVPQVIRGEKHIALGISEPTAGSDVAQIKTTALKRGDKYVVNGQKKWITGGLIADYITLAVRTGSEGMNGISLFCVDMKSPGISVRPLPTMADTDLKSTFITFEDVEVPAANLIGVENGGFIPLMENFNHERLVISVGAARGARRCYSLALQHALKRKTFGKRLIDHQVIRYKLAEMARMVESLWAEVEHVGLQFKERVSDRRMGEDCAILKVNASKAFEFCAREAVQVFGGAGVTREGQGRYVERLYRSVRLSAIPGGSEEILLDLTMRMVAAKARS</sequence>
<evidence type="ECO:0000256" key="7">
    <source>
        <dbReference type="SAM" id="MobiDB-lite"/>
    </source>
</evidence>
<dbReference type="PROSITE" id="PS51257">
    <property type="entry name" value="PROKAR_LIPOPROTEIN"/>
    <property type="match status" value="1"/>
</dbReference>
<evidence type="ECO:0000256" key="8">
    <source>
        <dbReference type="SAM" id="SignalP"/>
    </source>
</evidence>
<feature type="compositionally biased region" description="Low complexity" evidence="7">
    <location>
        <begin position="128"/>
        <end position="150"/>
    </location>
</feature>
<feature type="compositionally biased region" description="Polar residues" evidence="7">
    <location>
        <begin position="168"/>
        <end position="182"/>
    </location>
</feature>
<name>A0A7J6LI90_PEROL</name>
<keyword evidence="3 6" id="KW-0285">Flavoprotein</keyword>
<feature type="region of interest" description="Disordered" evidence="7">
    <location>
        <begin position="66"/>
        <end position="202"/>
    </location>
</feature>
<evidence type="ECO:0000256" key="4">
    <source>
        <dbReference type="ARBA" id="ARBA00022827"/>
    </source>
</evidence>
<keyword evidence="5 6" id="KW-0560">Oxidoreductase</keyword>
<comment type="similarity">
    <text evidence="2 6">Belongs to the acyl-CoA dehydrogenase family.</text>
</comment>
<dbReference type="InterPro" id="IPR013786">
    <property type="entry name" value="AcylCoA_DH/ox_N"/>
</dbReference>
<dbReference type="FunFam" id="2.40.110.10:FF:000002">
    <property type="entry name" value="Acyl-CoA dehydrogenase fadE12"/>
    <property type="match status" value="1"/>
</dbReference>
<dbReference type="SUPFAM" id="SSF47203">
    <property type="entry name" value="Acyl-CoA dehydrogenase C-terminal domain-like"/>
    <property type="match status" value="1"/>
</dbReference>
<accession>A0A7J6LI90</accession>
<organism evidence="12 13">
    <name type="scientific">Perkinsus olseni</name>
    <name type="common">Perkinsus atlanticus</name>
    <dbReference type="NCBI Taxonomy" id="32597"/>
    <lineage>
        <taxon>Eukaryota</taxon>
        <taxon>Sar</taxon>
        <taxon>Alveolata</taxon>
        <taxon>Perkinsozoa</taxon>
        <taxon>Perkinsea</taxon>
        <taxon>Perkinsida</taxon>
        <taxon>Perkinsidae</taxon>
        <taxon>Perkinsus</taxon>
    </lineage>
</organism>
<gene>
    <name evidence="12" type="primary">ACAD8</name>
    <name evidence="12" type="ORF">FOL46_006772</name>
</gene>
<dbReference type="Pfam" id="PF00441">
    <property type="entry name" value="Acyl-CoA_dh_1"/>
    <property type="match status" value="1"/>
</dbReference>
<evidence type="ECO:0000259" key="10">
    <source>
        <dbReference type="Pfam" id="PF02770"/>
    </source>
</evidence>
<evidence type="ECO:0000313" key="13">
    <source>
        <dbReference type="Proteomes" id="UP000572268"/>
    </source>
</evidence>
<dbReference type="EMBL" id="JABANN010000450">
    <property type="protein sequence ID" value="KAF4658992.1"/>
    <property type="molecule type" value="Genomic_DNA"/>
</dbReference>
<proteinExistence type="inferred from homology"/>
<dbReference type="SUPFAM" id="SSF56645">
    <property type="entry name" value="Acyl-CoA dehydrogenase NM domain-like"/>
    <property type="match status" value="1"/>
</dbReference>
<dbReference type="GO" id="GO:0005737">
    <property type="term" value="C:cytoplasm"/>
    <property type="evidence" value="ECO:0007669"/>
    <property type="project" value="TreeGrafter"/>
</dbReference>
<comment type="caution">
    <text evidence="12">The sequence shown here is derived from an EMBL/GenBank/DDBJ whole genome shotgun (WGS) entry which is preliminary data.</text>
</comment>
<dbReference type="Gene3D" id="2.40.110.10">
    <property type="entry name" value="Butyryl-CoA Dehydrogenase, subunit A, domain 2"/>
    <property type="match status" value="1"/>
</dbReference>
<dbReference type="InterPro" id="IPR050741">
    <property type="entry name" value="Acyl-CoA_dehydrogenase"/>
</dbReference>
<dbReference type="InterPro" id="IPR006091">
    <property type="entry name" value="Acyl-CoA_Oxase/DH_mid-dom"/>
</dbReference>
<dbReference type="PANTHER" id="PTHR48083">
    <property type="entry name" value="MEDIUM-CHAIN SPECIFIC ACYL-COA DEHYDROGENASE, MITOCHONDRIAL-RELATED"/>
    <property type="match status" value="1"/>
</dbReference>